<keyword evidence="2" id="KW-0175">Coiled coil</keyword>
<dbReference type="PANTHER" id="PTHR30204">
    <property type="entry name" value="REDOX-CYCLING DRUG-SENSING TRANSCRIPTIONAL ACTIVATOR SOXR"/>
    <property type="match status" value="1"/>
</dbReference>
<dbReference type="InterPro" id="IPR047057">
    <property type="entry name" value="MerR_fam"/>
</dbReference>
<dbReference type="Proteomes" id="UP000253741">
    <property type="component" value="Unassembled WGS sequence"/>
</dbReference>
<accession>A0A370BF77</accession>
<protein>
    <submittedName>
        <fullName evidence="4">MerR family transcriptional regulator</fullName>
    </submittedName>
</protein>
<dbReference type="OrthoDB" id="9802944at2"/>
<keyword evidence="1" id="KW-0238">DNA-binding</keyword>
<proteinExistence type="predicted"/>
<dbReference type="GO" id="GO:0003700">
    <property type="term" value="F:DNA-binding transcription factor activity"/>
    <property type="evidence" value="ECO:0007669"/>
    <property type="project" value="InterPro"/>
</dbReference>
<comment type="caution">
    <text evidence="4">The sequence shown here is derived from an EMBL/GenBank/DDBJ whole genome shotgun (WGS) entry which is preliminary data.</text>
</comment>
<evidence type="ECO:0000256" key="1">
    <source>
        <dbReference type="ARBA" id="ARBA00023125"/>
    </source>
</evidence>
<dbReference type="RefSeq" id="WP_114623298.1">
    <property type="nucleotide sequence ID" value="NZ_QQNA01000060.1"/>
</dbReference>
<evidence type="ECO:0000313" key="5">
    <source>
        <dbReference type="Proteomes" id="UP000253741"/>
    </source>
</evidence>
<dbReference type="Pfam" id="PF13411">
    <property type="entry name" value="MerR_1"/>
    <property type="match status" value="1"/>
</dbReference>
<sequence length="139" mass="15674">MTSVAPRPAPDPQIPPGGLTIGEAAALCGLSIDTLRYYEREGLTAEPADRAPSGQRRYFARDLSWLDGIVMLRGTGMPIRDIRAFTEICRREGSEAERLGVLEQHRERVLEQLNETRSHLEAIERKIHFYRERKGSPSS</sequence>
<feature type="domain" description="HTH merR-type" evidence="3">
    <location>
        <begin position="18"/>
        <end position="88"/>
    </location>
</feature>
<dbReference type="Gene3D" id="1.10.1660.10">
    <property type="match status" value="1"/>
</dbReference>
<organism evidence="4 5">
    <name type="scientific">Streptomyces corynorhini</name>
    <dbReference type="NCBI Taxonomy" id="2282652"/>
    <lineage>
        <taxon>Bacteria</taxon>
        <taxon>Bacillati</taxon>
        <taxon>Actinomycetota</taxon>
        <taxon>Actinomycetes</taxon>
        <taxon>Kitasatosporales</taxon>
        <taxon>Streptomycetaceae</taxon>
        <taxon>Streptomyces</taxon>
    </lineage>
</organism>
<dbReference type="PROSITE" id="PS50937">
    <property type="entry name" value="HTH_MERR_2"/>
    <property type="match status" value="1"/>
</dbReference>
<dbReference type="GO" id="GO:0003677">
    <property type="term" value="F:DNA binding"/>
    <property type="evidence" value="ECO:0007669"/>
    <property type="project" value="UniProtKB-KW"/>
</dbReference>
<evidence type="ECO:0000256" key="2">
    <source>
        <dbReference type="SAM" id="Coils"/>
    </source>
</evidence>
<reference evidence="4 5" key="1">
    <citation type="submission" date="2018-07" db="EMBL/GenBank/DDBJ databases">
        <title>Streptomyces species from bats.</title>
        <authorList>
            <person name="Dunlap C."/>
        </authorList>
    </citation>
    <scope>NUCLEOTIDE SEQUENCE [LARGE SCALE GENOMIC DNA]</scope>
    <source>
        <strain evidence="4 5">AC230</strain>
    </source>
</reference>
<keyword evidence="5" id="KW-1185">Reference proteome</keyword>
<evidence type="ECO:0000313" key="4">
    <source>
        <dbReference type="EMBL" id="RDG38356.1"/>
    </source>
</evidence>
<dbReference type="SMART" id="SM00422">
    <property type="entry name" value="HTH_MERR"/>
    <property type="match status" value="1"/>
</dbReference>
<dbReference type="SUPFAM" id="SSF46955">
    <property type="entry name" value="Putative DNA-binding domain"/>
    <property type="match status" value="1"/>
</dbReference>
<gene>
    <name evidence="4" type="ORF">DVH02_09390</name>
</gene>
<dbReference type="CDD" id="cd01109">
    <property type="entry name" value="HTH_YyaN"/>
    <property type="match status" value="1"/>
</dbReference>
<dbReference type="EMBL" id="QQNA01000060">
    <property type="protein sequence ID" value="RDG38356.1"/>
    <property type="molecule type" value="Genomic_DNA"/>
</dbReference>
<dbReference type="InterPro" id="IPR009061">
    <property type="entry name" value="DNA-bd_dom_put_sf"/>
</dbReference>
<evidence type="ECO:0000259" key="3">
    <source>
        <dbReference type="PROSITE" id="PS50937"/>
    </source>
</evidence>
<dbReference type="PANTHER" id="PTHR30204:SF98">
    <property type="entry name" value="HTH-TYPE TRANSCRIPTIONAL REGULATOR ADHR"/>
    <property type="match status" value="1"/>
</dbReference>
<dbReference type="InterPro" id="IPR000551">
    <property type="entry name" value="MerR-type_HTH_dom"/>
</dbReference>
<name>A0A370BF77_9ACTN</name>
<feature type="coiled-coil region" evidence="2">
    <location>
        <begin position="106"/>
        <end position="133"/>
    </location>
</feature>
<dbReference type="AlphaFoldDB" id="A0A370BF77"/>